<protein>
    <submittedName>
        <fullName evidence="5">Bacteriophage head to tail connecting protein</fullName>
    </submittedName>
</protein>
<dbReference type="EMBL" id="FNEJ01000006">
    <property type="protein sequence ID" value="SDI56394.1"/>
    <property type="molecule type" value="Genomic_DNA"/>
</dbReference>
<comment type="subcellular location">
    <subcellularLocation>
        <location evidence="1">Virion</location>
    </subcellularLocation>
</comment>
<dbReference type="RefSeq" id="WP_089846022.1">
    <property type="nucleotide sequence ID" value="NZ_FNEJ01000006.1"/>
</dbReference>
<feature type="compositionally biased region" description="Basic and acidic residues" evidence="4">
    <location>
        <begin position="8"/>
        <end position="20"/>
    </location>
</feature>
<evidence type="ECO:0000313" key="5">
    <source>
        <dbReference type="EMBL" id="SDI56394.1"/>
    </source>
</evidence>
<gene>
    <name evidence="5" type="ORF">SAMN04487993_1006230</name>
</gene>
<evidence type="ECO:0000256" key="2">
    <source>
        <dbReference type="ARBA" id="ARBA00022612"/>
    </source>
</evidence>
<organism evidence="5 6">
    <name type="scientific">Salipiger marinus</name>
    <dbReference type="NCBI Taxonomy" id="555512"/>
    <lineage>
        <taxon>Bacteria</taxon>
        <taxon>Pseudomonadati</taxon>
        <taxon>Pseudomonadota</taxon>
        <taxon>Alphaproteobacteria</taxon>
        <taxon>Rhodobacterales</taxon>
        <taxon>Roseobacteraceae</taxon>
        <taxon>Salipiger</taxon>
    </lineage>
</organism>
<dbReference type="InterPro" id="IPR020991">
    <property type="entry name" value="Connector_podovirus"/>
</dbReference>
<sequence length="551" mass="61390">MKSTHLFPGDERAREAERRWSELKEPRLQFESDWEDIARLIRPQRGGFRVDTATTRQLTKSMSSEGAIAHGHFAAGIYAGITNPATRWGGFTTPDEDLNRWPPFAEWLDRAASKVHTSFSPSMSSFYPASFQIYADLAAFGNGAAYDELDQVNRKFIDVTFSLAEVVVDVDFHGRVNEAVRKRYLTPRQAVRAFKGKVPPRVMDLAQKGNSEKHAYFHHVLPNDTFEQGRLGVRGRRWLSLWCCQLDYSVVREAGYDEMPIYFPRWDVDSGMIYGTGPGSIALPSARKLDLMETATLRAAQRAADPTKLAPDRNAIPLDGEFRPGSVVYGAVDVRGNPLVRSEEFNGNIGLTLEEKRAAAEAVENAFYYSVMSLTGRTGISDAENRVIEEARLRNWAPHADRIMEEYAARKYERRFRMLFRAGQIPPPPEGVPPGTPLMVAYTSAAAMALRASEAQTVRQYVLGDMLPLAQLKPEILDRISADDYAEVLHEASTSVPQRVLVPRDVAMQTRAARQQAEQAQAMAEMAKTGGAGLRDMAQAGAAMQGRGQQE</sequence>
<name>A0A1G8LL32_9RHOB</name>
<keyword evidence="2" id="KW-1188">Viral release from host cell</keyword>
<dbReference type="Pfam" id="PF12236">
    <property type="entry name" value="Head-tail_con"/>
    <property type="match status" value="1"/>
</dbReference>
<dbReference type="OrthoDB" id="1666403at2"/>
<feature type="region of interest" description="Disordered" evidence="4">
    <location>
        <begin position="1"/>
        <end position="20"/>
    </location>
</feature>
<dbReference type="Proteomes" id="UP000199093">
    <property type="component" value="Unassembled WGS sequence"/>
</dbReference>
<evidence type="ECO:0000256" key="4">
    <source>
        <dbReference type="SAM" id="MobiDB-lite"/>
    </source>
</evidence>
<evidence type="ECO:0000256" key="1">
    <source>
        <dbReference type="ARBA" id="ARBA00004328"/>
    </source>
</evidence>
<evidence type="ECO:0000313" key="6">
    <source>
        <dbReference type="Proteomes" id="UP000199093"/>
    </source>
</evidence>
<dbReference type="STRING" id="555512.SAMN04487993_1006230"/>
<keyword evidence="6" id="KW-1185">Reference proteome</keyword>
<evidence type="ECO:0000256" key="3">
    <source>
        <dbReference type="ARBA" id="ARBA00023219"/>
    </source>
</evidence>
<keyword evidence="3" id="KW-0231">Viral genome packaging</keyword>
<reference evidence="5 6" key="1">
    <citation type="submission" date="2016-10" db="EMBL/GenBank/DDBJ databases">
        <authorList>
            <person name="de Groot N.N."/>
        </authorList>
    </citation>
    <scope>NUCLEOTIDE SEQUENCE [LARGE SCALE GENOMIC DNA]</scope>
    <source>
        <strain evidence="5 6">DSM 26424</strain>
    </source>
</reference>
<accession>A0A1G8LL32</accession>
<dbReference type="AlphaFoldDB" id="A0A1G8LL32"/>
<proteinExistence type="predicted"/>